<dbReference type="RefSeq" id="WP_073163699.1">
    <property type="nucleotide sequence ID" value="NZ_FRDA01000003.1"/>
</dbReference>
<dbReference type="OrthoDB" id="418728at2"/>
<dbReference type="InterPro" id="IPR036866">
    <property type="entry name" value="RibonucZ/Hydroxyglut_hydro"/>
</dbReference>
<organism evidence="2 3">
    <name type="scientific">Pseudomonas asturiensis</name>
    <dbReference type="NCBI Taxonomy" id="1190415"/>
    <lineage>
        <taxon>Bacteria</taxon>
        <taxon>Pseudomonadati</taxon>
        <taxon>Pseudomonadota</taxon>
        <taxon>Gammaproteobacteria</taxon>
        <taxon>Pseudomonadales</taxon>
        <taxon>Pseudomonadaceae</taxon>
        <taxon>Pseudomonas</taxon>
    </lineage>
</organism>
<evidence type="ECO:0000313" key="2">
    <source>
        <dbReference type="EMBL" id="SHM80507.1"/>
    </source>
</evidence>
<evidence type="ECO:0000259" key="1">
    <source>
        <dbReference type="Pfam" id="PF00753"/>
    </source>
</evidence>
<dbReference type="SUPFAM" id="SSF56281">
    <property type="entry name" value="Metallo-hydrolase/oxidoreductase"/>
    <property type="match status" value="1"/>
</dbReference>
<reference evidence="2 3" key="1">
    <citation type="submission" date="2016-11" db="EMBL/GenBank/DDBJ databases">
        <authorList>
            <person name="Jaros S."/>
            <person name="Januszkiewicz K."/>
            <person name="Wedrychowicz H."/>
        </authorList>
    </citation>
    <scope>NUCLEOTIDE SEQUENCE [LARGE SCALE GENOMIC DNA]</scope>
    <source>
        <strain evidence="2 3">LMG 26898</strain>
    </source>
</reference>
<name>A0A1M7LR37_9PSED</name>
<dbReference type="AlphaFoldDB" id="A0A1M7LR37"/>
<dbReference type="EMBL" id="FRDA01000003">
    <property type="protein sequence ID" value="SHM80507.1"/>
    <property type="molecule type" value="Genomic_DNA"/>
</dbReference>
<proteinExistence type="predicted"/>
<feature type="domain" description="Metallo-beta-lactamase" evidence="1">
    <location>
        <begin position="8"/>
        <end position="70"/>
    </location>
</feature>
<evidence type="ECO:0000313" key="3">
    <source>
        <dbReference type="Proteomes" id="UP000183983"/>
    </source>
</evidence>
<dbReference type="Gene3D" id="3.60.15.10">
    <property type="entry name" value="Ribonuclease Z/Hydroxyacylglutathione hydrolase-like"/>
    <property type="match status" value="1"/>
</dbReference>
<sequence>MPRFTAIPVGQGDAFYFERDNFSVLVDGGRSTRWMRQKLDEIDARPLDIIVCTHNDADHVDGIIGLLRQERACDEIWLPGKWIEVIGHALKRGPSIAEKLLTDIREIPIKRALEKIENLRTGEATTYEAAHVPPQEREQPPEQLTDMAIEDYLNEAQLPYRHFYSPEMRYPFIYSANKRSSLKTLIQALTEEQTTLFIELIDALDRIMLVALLALHHEIPIRWFEYDTTHPSGGIENVLVPLNAREIQFHKPRDNSVMDVIGLTVVNKESLVLWAPPAQSMPGVLFCADSQLTDIDLSAIALNNAICTAPHHGSSDNDCAYGHISRAFQDSQSLVWARSDGRYRQRPGVAYLNTTNRFCTVCRPAETAPYQTAAQHLNFTPSNGRWTPDGTRQCNCAPAP</sequence>
<accession>A0A1M7LR37</accession>
<gene>
    <name evidence="2" type="ORF">SAMN05216593_103248</name>
</gene>
<dbReference type="Pfam" id="PF00753">
    <property type="entry name" value="Lactamase_B"/>
    <property type="match status" value="1"/>
</dbReference>
<protein>
    <submittedName>
        <fullName evidence="2">Metallo-beta-lactamase superfamily protein</fullName>
    </submittedName>
</protein>
<dbReference type="InterPro" id="IPR001279">
    <property type="entry name" value="Metallo-B-lactamas"/>
</dbReference>
<dbReference type="Proteomes" id="UP000183983">
    <property type="component" value="Unassembled WGS sequence"/>
</dbReference>